<dbReference type="EMBL" id="CP003379">
    <property type="protein sequence ID" value="AFL89217.1"/>
    <property type="molecule type" value="Genomic_DNA"/>
</dbReference>
<accession>I3ZIZ9</accession>
<proteinExistence type="predicted"/>
<name>I3ZIZ9_TERRK</name>
<dbReference type="KEGG" id="trs:Terro_2985"/>
<protein>
    <submittedName>
        <fullName evidence="1">Uncharacterized protein</fullName>
    </submittedName>
</protein>
<gene>
    <name evidence="1" type="ordered locus">Terro_2985</name>
</gene>
<evidence type="ECO:0000313" key="1">
    <source>
        <dbReference type="EMBL" id="AFL89217.1"/>
    </source>
</evidence>
<sequence length="80" mass="9066">MTLSLFAEEEDLSAGELQDAVLRGVNEIAEDEGLRPLQCFTIKMPLPLDLEFKREVQLLRSISNPETKQHFTMTASSVMR</sequence>
<evidence type="ECO:0000313" key="2">
    <source>
        <dbReference type="Proteomes" id="UP000006056"/>
    </source>
</evidence>
<dbReference type="AlphaFoldDB" id="I3ZIZ9"/>
<organism evidence="1 2">
    <name type="scientific">Terriglobus roseus (strain DSM 18391 / NRRL B-41598 / KBS 63)</name>
    <dbReference type="NCBI Taxonomy" id="926566"/>
    <lineage>
        <taxon>Bacteria</taxon>
        <taxon>Pseudomonadati</taxon>
        <taxon>Acidobacteriota</taxon>
        <taxon>Terriglobia</taxon>
        <taxon>Terriglobales</taxon>
        <taxon>Acidobacteriaceae</taxon>
        <taxon>Terriglobus</taxon>
    </lineage>
</organism>
<reference evidence="1 2" key="1">
    <citation type="submission" date="2012-06" db="EMBL/GenBank/DDBJ databases">
        <title>Complete genome of Terriglobus roseus DSM 18391.</title>
        <authorList>
            <consortium name="US DOE Joint Genome Institute (JGI-PGF)"/>
            <person name="Lucas S."/>
            <person name="Copeland A."/>
            <person name="Lapidus A."/>
            <person name="Glavina del Rio T."/>
            <person name="Dalin E."/>
            <person name="Tice H."/>
            <person name="Bruce D."/>
            <person name="Goodwin L."/>
            <person name="Pitluck S."/>
            <person name="Peters L."/>
            <person name="Mikhailova N."/>
            <person name="Munk A.C.C."/>
            <person name="Kyrpides N."/>
            <person name="Mavromatis K."/>
            <person name="Ivanova N."/>
            <person name="Brettin T."/>
            <person name="Detter J.C."/>
            <person name="Han C."/>
            <person name="Larimer F."/>
            <person name="Land M."/>
            <person name="Hauser L."/>
            <person name="Markowitz V."/>
            <person name="Cheng J.-F."/>
            <person name="Hugenholtz P."/>
            <person name="Woyke T."/>
            <person name="Wu D."/>
            <person name="Brambilla E."/>
            <person name="Klenk H.-P."/>
            <person name="Eisen J.A."/>
        </authorList>
    </citation>
    <scope>NUCLEOTIDE SEQUENCE [LARGE SCALE GENOMIC DNA]</scope>
    <source>
        <strain evidence="2">DSM 18391 / NRRL B-41598 / KBS 63</strain>
    </source>
</reference>
<dbReference type="HOGENOM" id="CLU_2588538_0_0_0"/>
<keyword evidence="2" id="KW-1185">Reference proteome</keyword>
<dbReference type="Proteomes" id="UP000006056">
    <property type="component" value="Chromosome"/>
</dbReference>